<dbReference type="Pfam" id="PF03466">
    <property type="entry name" value="LysR_substrate"/>
    <property type="match status" value="1"/>
</dbReference>
<accession>A0A1N7J2I6</accession>
<dbReference type="Pfam" id="PF00126">
    <property type="entry name" value="HTH_1"/>
    <property type="match status" value="1"/>
</dbReference>
<evidence type="ECO:0000256" key="1">
    <source>
        <dbReference type="ARBA" id="ARBA00009437"/>
    </source>
</evidence>
<dbReference type="FunFam" id="1.10.10.10:FF:000001">
    <property type="entry name" value="LysR family transcriptional regulator"/>
    <property type="match status" value="1"/>
</dbReference>
<keyword evidence="3" id="KW-0238">DNA-binding</keyword>
<dbReference type="PRINTS" id="PR00039">
    <property type="entry name" value="HTHLYSR"/>
</dbReference>
<dbReference type="GO" id="GO:0003700">
    <property type="term" value="F:DNA-binding transcription factor activity"/>
    <property type="evidence" value="ECO:0007669"/>
    <property type="project" value="InterPro"/>
</dbReference>
<organism evidence="6 7">
    <name type="scientific">Neptunomonas antarctica</name>
    <dbReference type="NCBI Taxonomy" id="619304"/>
    <lineage>
        <taxon>Bacteria</taxon>
        <taxon>Pseudomonadati</taxon>
        <taxon>Pseudomonadota</taxon>
        <taxon>Gammaproteobacteria</taxon>
        <taxon>Oceanospirillales</taxon>
        <taxon>Oceanospirillaceae</taxon>
        <taxon>Neptunomonas</taxon>
    </lineage>
</organism>
<keyword evidence="4" id="KW-0804">Transcription</keyword>
<dbReference type="InterPro" id="IPR036388">
    <property type="entry name" value="WH-like_DNA-bd_sf"/>
</dbReference>
<reference evidence="7" key="1">
    <citation type="submission" date="2017-01" db="EMBL/GenBank/DDBJ databases">
        <authorList>
            <person name="Varghese N."/>
            <person name="Submissions S."/>
        </authorList>
    </citation>
    <scope>NUCLEOTIDE SEQUENCE [LARGE SCALE GENOMIC DNA]</scope>
    <source>
        <strain evidence="7">DSM 22306</strain>
    </source>
</reference>
<protein>
    <submittedName>
        <fullName evidence="6">Transcriptional regulator</fullName>
    </submittedName>
</protein>
<dbReference type="STRING" id="619304.SAMN05421760_101510"/>
<gene>
    <name evidence="6" type="ORF">SAMN05421760_101510</name>
</gene>
<dbReference type="OrthoDB" id="646694at2"/>
<dbReference type="CDD" id="cd05466">
    <property type="entry name" value="PBP2_LTTR_substrate"/>
    <property type="match status" value="1"/>
</dbReference>
<dbReference type="Gene3D" id="3.40.190.290">
    <property type="match status" value="1"/>
</dbReference>
<evidence type="ECO:0000256" key="2">
    <source>
        <dbReference type="ARBA" id="ARBA00023015"/>
    </source>
</evidence>
<dbReference type="InterPro" id="IPR005119">
    <property type="entry name" value="LysR_subst-bd"/>
</dbReference>
<dbReference type="AlphaFoldDB" id="A0A1N7J2I6"/>
<comment type="similarity">
    <text evidence="1">Belongs to the LysR transcriptional regulatory family.</text>
</comment>
<evidence type="ECO:0000256" key="3">
    <source>
        <dbReference type="ARBA" id="ARBA00023125"/>
    </source>
</evidence>
<dbReference type="PANTHER" id="PTHR30419">
    <property type="entry name" value="HTH-TYPE TRANSCRIPTIONAL REGULATOR YBHD"/>
    <property type="match status" value="1"/>
</dbReference>
<evidence type="ECO:0000313" key="7">
    <source>
        <dbReference type="Proteomes" id="UP000185999"/>
    </source>
</evidence>
<dbReference type="PROSITE" id="PS50931">
    <property type="entry name" value="HTH_LYSR"/>
    <property type="match status" value="1"/>
</dbReference>
<dbReference type="Gene3D" id="1.10.10.10">
    <property type="entry name" value="Winged helix-like DNA-binding domain superfamily/Winged helix DNA-binding domain"/>
    <property type="match status" value="1"/>
</dbReference>
<keyword evidence="7" id="KW-1185">Reference proteome</keyword>
<evidence type="ECO:0000313" key="6">
    <source>
        <dbReference type="EMBL" id="SIS43514.1"/>
    </source>
</evidence>
<keyword evidence="2" id="KW-0805">Transcription regulation</keyword>
<dbReference type="PANTHER" id="PTHR30419:SF8">
    <property type="entry name" value="NITROGEN ASSIMILATION TRANSCRIPTIONAL ACTIVATOR-RELATED"/>
    <property type="match status" value="1"/>
</dbReference>
<dbReference type="InterPro" id="IPR050950">
    <property type="entry name" value="HTH-type_LysR_regulators"/>
</dbReference>
<dbReference type="InterPro" id="IPR036390">
    <property type="entry name" value="WH_DNA-bd_sf"/>
</dbReference>
<feature type="domain" description="HTH lysR-type" evidence="5">
    <location>
        <begin position="1"/>
        <end position="58"/>
    </location>
</feature>
<sequence>MNSKQLRYFHEVARQKSFSKAAEILHIAQPAISMSIQKLESELDLKLFHRNDRKIRLTDEGERLFKHAEIILQNLADAELEMRELKGLTQGCVRIGIPGMLGSYYFPPILMAFKHRYPELSLEVIEAGTWKLQQMVEQGELDLGVIVSEFVPDTLHTEIFLRQQMLVTVGKDHAFATQQSVTYTDFFAEELVMFKDGYFHRKIVDRLANQIGAKPHIGFETNLIPLIKSIVKQGFGISTLLGMVIEKDDDLIALPFSQPVWLDLSIAWNKDRHLSQANRAFVNFMLDHRSSQNTKQVL</sequence>
<proteinExistence type="inferred from homology"/>
<dbReference type="InterPro" id="IPR000847">
    <property type="entry name" value="LysR_HTH_N"/>
</dbReference>
<dbReference type="EMBL" id="FTOE01000001">
    <property type="protein sequence ID" value="SIS43514.1"/>
    <property type="molecule type" value="Genomic_DNA"/>
</dbReference>
<dbReference type="GO" id="GO:0005829">
    <property type="term" value="C:cytosol"/>
    <property type="evidence" value="ECO:0007669"/>
    <property type="project" value="TreeGrafter"/>
</dbReference>
<dbReference type="SUPFAM" id="SSF46785">
    <property type="entry name" value="Winged helix' DNA-binding domain"/>
    <property type="match status" value="1"/>
</dbReference>
<dbReference type="SUPFAM" id="SSF53850">
    <property type="entry name" value="Periplasmic binding protein-like II"/>
    <property type="match status" value="1"/>
</dbReference>
<dbReference type="Proteomes" id="UP000185999">
    <property type="component" value="Unassembled WGS sequence"/>
</dbReference>
<dbReference type="RefSeq" id="WP_054342694.1">
    <property type="nucleotide sequence ID" value="NZ_FTOE01000001.1"/>
</dbReference>
<name>A0A1N7J2I6_9GAMM</name>
<dbReference type="GO" id="GO:0003677">
    <property type="term" value="F:DNA binding"/>
    <property type="evidence" value="ECO:0007669"/>
    <property type="project" value="UniProtKB-KW"/>
</dbReference>
<evidence type="ECO:0000259" key="5">
    <source>
        <dbReference type="PROSITE" id="PS50931"/>
    </source>
</evidence>
<evidence type="ECO:0000256" key="4">
    <source>
        <dbReference type="ARBA" id="ARBA00023163"/>
    </source>
</evidence>